<name>K9UCK0_CHAP6</name>
<evidence type="ECO:0000313" key="2">
    <source>
        <dbReference type="Proteomes" id="UP000010366"/>
    </source>
</evidence>
<evidence type="ECO:0000313" key="1">
    <source>
        <dbReference type="EMBL" id="AFY92171.1"/>
    </source>
</evidence>
<dbReference type="RefSeq" id="WP_015158364.1">
    <property type="nucleotide sequence ID" value="NC_019697.1"/>
</dbReference>
<gene>
    <name evidence="1" type="ORF">Cha6605_0913</name>
</gene>
<dbReference type="AlphaFoldDB" id="K9UCK0"/>
<keyword evidence="2" id="KW-1185">Reference proteome</keyword>
<protein>
    <submittedName>
        <fullName evidence="1">Uncharacterized protein</fullName>
    </submittedName>
</protein>
<reference evidence="1 2" key="1">
    <citation type="submission" date="2012-05" db="EMBL/GenBank/DDBJ databases">
        <title>Finished chromosome of genome of Chamaesiphon sp. PCC 6605.</title>
        <authorList>
            <consortium name="US DOE Joint Genome Institute"/>
            <person name="Gugger M."/>
            <person name="Coursin T."/>
            <person name="Rippka R."/>
            <person name="Tandeau De Marsac N."/>
            <person name="Huntemann M."/>
            <person name="Wei C.-L."/>
            <person name="Han J."/>
            <person name="Detter J.C."/>
            <person name="Han C."/>
            <person name="Tapia R."/>
            <person name="Chen A."/>
            <person name="Kyrpides N."/>
            <person name="Mavromatis K."/>
            <person name="Markowitz V."/>
            <person name="Szeto E."/>
            <person name="Ivanova N."/>
            <person name="Pagani I."/>
            <person name="Pati A."/>
            <person name="Goodwin L."/>
            <person name="Nordberg H.P."/>
            <person name="Cantor M.N."/>
            <person name="Hua S.X."/>
            <person name="Woyke T."/>
            <person name="Kerfeld C.A."/>
        </authorList>
    </citation>
    <scope>NUCLEOTIDE SEQUENCE [LARGE SCALE GENOMIC DNA]</scope>
    <source>
        <strain evidence="2">ATCC 27169 / PCC 6605</strain>
    </source>
</reference>
<dbReference type="KEGG" id="cmp:Cha6605_0913"/>
<accession>K9UCK0</accession>
<dbReference type="EMBL" id="CP003600">
    <property type="protein sequence ID" value="AFY92171.1"/>
    <property type="molecule type" value="Genomic_DNA"/>
</dbReference>
<dbReference type="HOGENOM" id="CLU_1774059_0_0_3"/>
<sequence>MVKAIRIPFLEKAVVSKFDFHFSMLLDLKKICNDDLIDKTIIRPALISQLHEANLNQLISLRTKKDIFNEDQIEPHLLDKLKNASLRELLILSSFDNNILDDFVNSQIRINIAGAKLIDLFRAASIMLYDLQGERIKIGCNSIDQN</sequence>
<proteinExistence type="predicted"/>
<dbReference type="Proteomes" id="UP000010366">
    <property type="component" value="Chromosome"/>
</dbReference>
<organism evidence="1 2">
    <name type="scientific">Chamaesiphon minutus (strain ATCC 27169 / PCC 6605)</name>
    <dbReference type="NCBI Taxonomy" id="1173020"/>
    <lineage>
        <taxon>Bacteria</taxon>
        <taxon>Bacillati</taxon>
        <taxon>Cyanobacteriota</taxon>
        <taxon>Cyanophyceae</taxon>
        <taxon>Gomontiellales</taxon>
        <taxon>Chamaesiphonaceae</taxon>
        <taxon>Chamaesiphon</taxon>
    </lineage>
</organism>